<evidence type="ECO:0000313" key="3">
    <source>
        <dbReference type="Proteomes" id="UP000092650"/>
    </source>
</evidence>
<keyword evidence="1" id="KW-1133">Transmembrane helix</keyword>
<proteinExistence type="predicted"/>
<gene>
    <name evidence="2" type="ORF">BBI15_16130</name>
</gene>
<protein>
    <submittedName>
        <fullName evidence="2">Uncharacterized protein</fullName>
    </submittedName>
</protein>
<dbReference type="KEGG" id="ppla:BBI15_16130"/>
<dbReference type="EMBL" id="CP016539">
    <property type="protein sequence ID" value="ANU21597.1"/>
    <property type="molecule type" value="Genomic_DNA"/>
</dbReference>
<keyword evidence="1" id="KW-0812">Transmembrane</keyword>
<dbReference type="Proteomes" id="UP000092650">
    <property type="component" value="Chromosome"/>
</dbReference>
<name>A0A1C7EDX0_9BACL</name>
<evidence type="ECO:0000256" key="1">
    <source>
        <dbReference type="SAM" id="Phobius"/>
    </source>
</evidence>
<evidence type="ECO:0000313" key="2">
    <source>
        <dbReference type="EMBL" id="ANU21597.1"/>
    </source>
</evidence>
<reference evidence="2" key="1">
    <citation type="submission" date="2016-10" db="EMBL/GenBank/DDBJ databases">
        <authorList>
            <person name="See-Too W.S."/>
        </authorList>
    </citation>
    <scope>NUCLEOTIDE SEQUENCE [LARGE SCALE GENOMIC DNA]</scope>
    <source>
        <strain evidence="2">DSM 23997</strain>
    </source>
</reference>
<organism evidence="2 3">
    <name type="scientific">Planococcus plakortidis</name>
    <dbReference type="NCBI Taxonomy" id="1038856"/>
    <lineage>
        <taxon>Bacteria</taxon>
        <taxon>Bacillati</taxon>
        <taxon>Bacillota</taxon>
        <taxon>Bacilli</taxon>
        <taxon>Bacillales</taxon>
        <taxon>Caryophanaceae</taxon>
        <taxon>Planococcus</taxon>
    </lineage>
</organism>
<keyword evidence="1" id="KW-0472">Membrane</keyword>
<feature type="transmembrane region" description="Helical" evidence="1">
    <location>
        <begin position="36"/>
        <end position="56"/>
    </location>
</feature>
<accession>A0A1C7EDX0</accession>
<keyword evidence="3" id="KW-1185">Reference proteome</keyword>
<sequence>MEMEELPMTRTFVILLIVSALLFIGFYFAITLYNRFIGGFASLGELLPAGLIYDVLAAMIRA</sequence>
<feature type="transmembrane region" description="Helical" evidence="1">
    <location>
        <begin position="12"/>
        <end position="30"/>
    </location>
</feature>
<dbReference type="AlphaFoldDB" id="A0A1C7EDX0"/>